<evidence type="ECO:0000313" key="2">
    <source>
        <dbReference type="EMBL" id="RRJ87954.1"/>
    </source>
</evidence>
<dbReference type="PROSITE" id="PS51782">
    <property type="entry name" value="LYSM"/>
    <property type="match status" value="1"/>
</dbReference>
<feature type="domain" description="LysM" evidence="1">
    <location>
        <begin position="65"/>
        <end position="114"/>
    </location>
</feature>
<dbReference type="AlphaFoldDB" id="A0A3P3VZM3"/>
<dbReference type="RefSeq" id="WP_124970080.1">
    <property type="nucleotide sequence ID" value="NZ_RQVS01000003.1"/>
</dbReference>
<sequence>MSTITQPMNGRSTAAGLRLTVRGRRVLASLLLAPIGLGIGIGLAQIPAAFAGDSSIAAGETVEYEWRTVLGGESLWSISEEIAGNRDIRDVVHEIMRLNNLSTASVQAGQRIALPNF</sequence>
<evidence type="ECO:0000259" key="1">
    <source>
        <dbReference type="PROSITE" id="PS51782"/>
    </source>
</evidence>
<name>A0A3P3VZM3_9MICO</name>
<organism evidence="2 3">
    <name type="scientific">Gulosibacter macacae</name>
    <dbReference type="NCBI Taxonomy" id="2488791"/>
    <lineage>
        <taxon>Bacteria</taxon>
        <taxon>Bacillati</taxon>
        <taxon>Actinomycetota</taxon>
        <taxon>Actinomycetes</taxon>
        <taxon>Micrococcales</taxon>
        <taxon>Microbacteriaceae</taxon>
        <taxon>Gulosibacter</taxon>
    </lineage>
</organism>
<evidence type="ECO:0000313" key="3">
    <source>
        <dbReference type="Proteomes" id="UP000274391"/>
    </source>
</evidence>
<protein>
    <submittedName>
        <fullName evidence="2">LysM peptidoglycan-binding domain-containing protein</fullName>
    </submittedName>
</protein>
<comment type="caution">
    <text evidence="2">The sequence shown here is derived from an EMBL/GenBank/DDBJ whole genome shotgun (WGS) entry which is preliminary data.</text>
</comment>
<dbReference type="InterPro" id="IPR036779">
    <property type="entry name" value="LysM_dom_sf"/>
</dbReference>
<gene>
    <name evidence="2" type="ORF">EG850_03640</name>
</gene>
<dbReference type="InterPro" id="IPR018392">
    <property type="entry name" value="LysM"/>
</dbReference>
<reference evidence="2 3" key="1">
    <citation type="submission" date="2018-11" db="EMBL/GenBank/DDBJ databases">
        <title>YIM 102482-1 draft genome.</title>
        <authorList>
            <person name="Li G."/>
            <person name="Jiang Y."/>
        </authorList>
    </citation>
    <scope>NUCLEOTIDE SEQUENCE [LARGE SCALE GENOMIC DNA]</scope>
    <source>
        <strain evidence="2 3">YIM 102482-1</strain>
    </source>
</reference>
<accession>A0A3P3VZM3</accession>
<dbReference type="Gene3D" id="3.10.350.10">
    <property type="entry name" value="LysM domain"/>
    <property type="match status" value="1"/>
</dbReference>
<dbReference type="Proteomes" id="UP000274391">
    <property type="component" value="Unassembled WGS sequence"/>
</dbReference>
<dbReference type="EMBL" id="RQVS01000003">
    <property type="protein sequence ID" value="RRJ87954.1"/>
    <property type="molecule type" value="Genomic_DNA"/>
</dbReference>
<keyword evidence="3" id="KW-1185">Reference proteome</keyword>
<proteinExistence type="predicted"/>
<dbReference type="OrthoDB" id="5084290at2"/>
<dbReference type="Pfam" id="PF01476">
    <property type="entry name" value="LysM"/>
    <property type="match status" value="1"/>
</dbReference>